<evidence type="ECO:0000259" key="1">
    <source>
        <dbReference type="Pfam" id="PF04471"/>
    </source>
</evidence>
<dbReference type="InterPro" id="IPR011856">
    <property type="entry name" value="tRNA_endonuc-like_dom_sf"/>
</dbReference>
<dbReference type="InterPro" id="IPR027417">
    <property type="entry name" value="P-loop_NTPase"/>
</dbReference>
<feature type="domain" description="Restriction endonuclease type IV Mrr" evidence="1">
    <location>
        <begin position="8"/>
        <end position="62"/>
    </location>
</feature>
<dbReference type="InterPro" id="IPR049050">
    <property type="entry name" value="nSTAND3"/>
</dbReference>
<feature type="domain" description="Novel STAND NTPase 3" evidence="2">
    <location>
        <begin position="172"/>
        <end position="331"/>
    </location>
</feature>
<dbReference type="OrthoDB" id="9806903at2"/>
<keyword evidence="4" id="KW-1185">Reference proteome</keyword>
<dbReference type="Pfam" id="PF20720">
    <property type="entry name" value="nSTAND3"/>
    <property type="match status" value="1"/>
</dbReference>
<dbReference type="GO" id="GO:0004519">
    <property type="term" value="F:endonuclease activity"/>
    <property type="evidence" value="ECO:0007669"/>
    <property type="project" value="InterPro"/>
</dbReference>
<dbReference type="EMBL" id="SMFN01000020">
    <property type="protein sequence ID" value="TDE01530.1"/>
    <property type="molecule type" value="Genomic_DNA"/>
</dbReference>
<accession>A0A4R5CQD7</accession>
<evidence type="ECO:0000313" key="3">
    <source>
        <dbReference type="EMBL" id="TDE01530.1"/>
    </source>
</evidence>
<dbReference type="RefSeq" id="WP_132067141.1">
    <property type="nucleotide sequence ID" value="NZ_SMFN01000020.1"/>
</dbReference>
<dbReference type="Gene3D" id="3.40.50.300">
    <property type="entry name" value="P-loop containing nucleotide triphosphate hydrolases"/>
    <property type="match status" value="1"/>
</dbReference>
<dbReference type="Gene3D" id="3.40.1350.10">
    <property type="match status" value="1"/>
</dbReference>
<name>A0A4R5CQD7_9FLAO</name>
<organism evidence="3 4">
    <name type="scientific">Flavobacterium sandaracinum</name>
    <dbReference type="NCBI Taxonomy" id="2541733"/>
    <lineage>
        <taxon>Bacteria</taxon>
        <taxon>Pseudomonadati</taxon>
        <taxon>Bacteroidota</taxon>
        <taxon>Flavobacteriia</taxon>
        <taxon>Flavobacteriales</taxon>
        <taxon>Flavobacteriaceae</taxon>
        <taxon>Flavobacterium</taxon>
    </lineage>
</organism>
<dbReference type="AlphaFoldDB" id="A0A4R5CQD7"/>
<reference evidence="3 4" key="1">
    <citation type="submission" date="2019-03" db="EMBL/GenBank/DDBJ databases">
        <title>Flavobacterium LB-D12 sp. nov., isolated from arctic soil.</title>
        <authorList>
            <person name="Chaudhary D.K."/>
        </authorList>
    </citation>
    <scope>NUCLEOTIDE SEQUENCE [LARGE SCALE GENOMIC DNA]</scope>
    <source>
        <strain evidence="3 4">LB-D12</strain>
    </source>
</reference>
<evidence type="ECO:0000259" key="2">
    <source>
        <dbReference type="Pfam" id="PF20720"/>
    </source>
</evidence>
<sequence length="750" mass="88471">MSNYDFLNLSPSDFEDLSRDLLQKEWQITLETFASGRDNGIDLRYSTANDEEIIIQCKRYSDYKSFFSNLKKEKEKVFKLKPRRYIVSTSVGLSPSRKDQIVNLFSPYIKSTADVYGKDDINNLISKYPEIERQHFKLWLSNSTILDKILNSKIYNQSNFEIETIKETVNVYVDNESYYKAIEIIKDKKYVIISGIPGIGKTTLARVLVFHYLANGFEDFIYLSDSINDGYTLYKEGRKQIFLFDDFLGTNFLENKLSNNEEQRIVKFIEKISKSKDKIIIFTTREYILAQAKQKYDAFNNQSLKFAKCIIDLSQYTKLVKAKILYNHLYFSNIPESHILNLLDNNAYLKIINHRTYNPRIIQTITNDDFWKTIDSDKFSENFLEFIENPQSVWKHVFENQISKLSQIILVNLMACGSPILLNDLKLVIQNFARHFNSKYGIIYSEIEFTKSIRELENTFIKTVKDKDNVFAIEYQNPSVQDFLVFYFRDYSDYITDILECTLFFNQMFRVFSFKNDFGYSVQTRILLSNDNINIVVNRIINEFDVFKSSTLKGSTYHRFYKDDLSIYNQLDTLRYSIKIDEIPELEDFVKKTLVHTINTHKLQDFEFDSFINLIEGFQYDIEFNAFEIINACSEHVTDINELDTFERFESVFFDYSSIVKDDENIKKRIITILELEAEHTEEDFEETKTDLISRAQKYNIDYSDIEAIIEKKIVDKNENDDIDWSAGNKSKNNDSIDDKEIKNIFDSLR</sequence>
<evidence type="ECO:0000313" key="4">
    <source>
        <dbReference type="Proteomes" id="UP000294644"/>
    </source>
</evidence>
<proteinExistence type="predicted"/>
<dbReference type="Proteomes" id="UP000294644">
    <property type="component" value="Unassembled WGS sequence"/>
</dbReference>
<dbReference type="SUPFAM" id="SSF52540">
    <property type="entry name" value="P-loop containing nucleoside triphosphate hydrolases"/>
    <property type="match status" value="1"/>
</dbReference>
<dbReference type="GO" id="GO:0003677">
    <property type="term" value="F:DNA binding"/>
    <property type="evidence" value="ECO:0007669"/>
    <property type="project" value="InterPro"/>
</dbReference>
<protein>
    <submittedName>
        <fullName evidence="3">Uncharacterized protein</fullName>
    </submittedName>
</protein>
<dbReference type="GO" id="GO:0009307">
    <property type="term" value="P:DNA restriction-modification system"/>
    <property type="evidence" value="ECO:0007669"/>
    <property type="project" value="InterPro"/>
</dbReference>
<dbReference type="Pfam" id="PF04471">
    <property type="entry name" value="Mrr_cat"/>
    <property type="match status" value="1"/>
</dbReference>
<dbReference type="InterPro" id="IPR007560">
    <property type="entry name" value="Restrct_endonuc_IV_Mrr"/>
</dbReference>
<gene>
    <name evidence="3" type="ORF">E0F91_14340</name>
</gene>
<comment type="caution">
    <text evidence="3">The sequence shown here is derived from an EMBL/GenBank/DDBJ whole genome shotgun (WGS) entry which is preliminary data.</text>
</comment>